<accession>A0A915L3Y3</accession>
<evidence type="ECO:0000313" key="1">
    <source>
        <dbReference type="Proteomes" id="UP000887565"/>
    </source>
</evidence>
<organism evidence="1 2">
    <name type="scientific">Romanomermis culicivorax</name>
    <name type="common">Nematode worm</name>
    <dbReference type="NCBI Taxonomy" id="13658"/>
    <lineage>
        <taxon>Eukaryota</taxon>
        <taxon>Metazoa</taxon>
        <taxon>Ecdysozoa</taxon>
        <taxon>Nematoda</taxon>
        <taxon>Enoplea</taxon>
        <taxon>Dorylaimia</taxon>
        <taxon>Mermithida</taxon>
        <taxon>Mermithoidea</taxon>
        <taxon>Mermithidae</taxon>
        <taxon>Romanomermis</taxon>
    </lineage>
</organism>
<sequence length="111" mass="12330">MGQAEQQVSGNGKQVVKSLSVYFDSEMELCVSHAINQATTSFSPLFDFPSTLGTLRQQINLPQKIERPRKELQSRKDGKKTMEHMRQGLVGGNVRYNQGQIGDCSLGKFAP</sequence>
<dbReference type="WBParaSite" id="nRc.2.0.1.t45446-RA">
    <property type="protein sequence ID" value="nRc.2.0.1.t45446-RA"/>
    <property type="gene ID" value="nRc.2.0.1.g45446"/>
</dbReference>
<protein>
    <submittedName>
        <fullName evidence="2">Uncharacterized protein</fullName>
    </submittedName>
</protein>
<dbReference type="AlphaFoldDB" id="A0A915L3Y3"/>
<keyword evidence="1" id="KW-1185">Reference proteome</keyword>
<evidence type="ECO:0000313" key="2">
    <source>
        <dbReference type="WBParaSite" id="nRc.2.0.1.t45446-RA"/>
    </source>
</evidence>
<name>A0A915L3Y3_ROMCU</name>
<reference evidence="2" key="1">
    <citation type="submission" date="2022-11" db="UniProtKB">
        <authorList>
            <consortium name="WormBaseParasite"/>
        </authorList>
    </citation>
    <scope>IDENTIFICATION</scope>
</reference>
<proteinExistence type="predicted"/>
<dbReference type="Proteomes" id="UP000887565">
    <property type="component" value="Unplaced"/>
</dbReference>